<reference evidence="1 2" key="1">
    <citation type="journal article" date="2019" name="Commun. Biol.">
        <title>The bagworm genome reveals a unique fibroin gene that provides high tensile strength.</title>
        <authorList>
            <person name="Kono N."/>
            <person name="Nakamura H."/>
            <person name="Ohtoshi R."/>
            <person name="Tomita M."/>
            <person name="Numata K."/>
            <person name="Arakawa K."/>
        </authorList>
    </citation>
    <scope>NUCLEOTIDE SEQUENCE [LARGE SCALE GENOMIC DNA]</scope>
</reference>
<dbReference type="AlphaFoldDB" id="A0A4C1ZQ57"/>
<organism evidence="1 2">
    <name type="scientific">Eumeta variegata</name>
    <name type="common">Bagworm moth</name>
    <name type="synonym">Eumeta japonica</name>
    <dbReference type="NCBI Taxonomy" id="151549"/>
    <lineage>
        <taxon>Eukaryota</taxon>
        <taxon>Metazoa</taxon>
        <taxon>Ecdysozoa</taxon>
        <taxon>Arthropoda</taxon>
        <taxon>Hexapoda</taxon>
        <taxon>Insecta</taxon>
        <taxon>Pterygota</taxon>
        <taxon>Neoptera</taxon>
        <taxon>Endopterygota</taxon>
        <taxon>Lepidoptera</taxon>
        <taxon>Glossata</taxon>
        <taxon>Ditrysia</taxon>
        <taxon>Tineoidea</taxon>
        <taxon>Psychidae</taxon>
        <taxon>Oiketicinae</taxon>
        <taxon>Eumeta</taxon>
    </lineage>
</organism>
<evidence type="ECO:0000313" key="2">
    <source>
        <dbReference type="Proteomes" id="UP000299102"/>
    </source>
</evidence>
<dbReference type="EMBL" id="BGZK01001983">
    <property type="protein sequence ID" value="GBP89214.1"/>
    <property type="molecule type" value="Genomic_DNA"/>
</dbReference>
<keyword evidence="2" id="KW-1185">Reference proteome</keyword>
<sequence length="204" mass="22169">MARGTLAGADYGRRCDDDVRGRRLDVTDRESARYKTLRQAASSKAKEIAVSTADAGGAECRRGACLRARRFKSVNECGNDGPDTHFPQVIRGLQCGVTRAIHVQACFSSGPCRLPLALGVRALARSGRTAYLTCLLRRKSGGGGDCEYVFKPRRASLITAHTCFLSKQRNGDVAQFELLSDYGISCDPPQSVIVRIRNSAMNLI</sequence>
<protein>
    <submittedName>
        <fullName evidence="1">Uncharacterized protein</fullName>
    </submittedName>
</protein>
<comment type="caution">
    <text evidence="1">The sequence shown here is derived from an EMBL/GenBank/DDBJ whole genome shotgun (WGS) entry which is preliminary data.</text>
</comment>
<evidence type="ECO:0000313" key="1">
    <source>
        <dbReference type="EMBL" id="GBP89214.1"/>
    </source>
</evidence>
<proteinExistence type="predicted"/>
<dbReference type="Proteomes" id="UP000299102">
    <property type="component" value="Unassembled WGS sequence"/>
</dbReference>
<accession>A0A4C1ZQ57</accession>
<gene>
    <name evidence="1" type="ORF">EVAR_40002_1</name>
</gene>
<name>A0A4C1ZQ57_EUMVA</name>